<proteinExistence type="predicted"/>
<keyword evidence="3" id="KW-0808">Transferase</keyword>
<evidence type="ECO:0000313" key="4">
    <source>
        <dbReference type="Proteomes" id="UP000175744"/>
    </source>
</evidence>
<gene>
    <name evidence="3" type="primary">pspE</name>
    <name evidence="3" type="ORF">CLOACE_05630</name>
</gene>
<accession>A0A1E8F0L0</accession>
<dbReference type="PANTHER" id="PTHR43031">
    <property type="entry name" value="FAD-DEPENDENT OXIDOREDUCTASE"/>
    <property type="match status" value="1"/>
</dbReference>
<dbReference type="Pfam" id="PF00581">
    <property type="entry name" value="Rhodanese"/>
    <property type="match status" value="1"/>
</dbReference>
<evidence type="ECO:0000256" key="1">
    <source>
        <dbReference type="SAM" id="Phobius"/>
    </source>
</evidence>
<sequence length="141" mass="16373">MNKKIIILSGIFLIMLVGFYYGYKLNEKAILKTNKKETLYKTISPEKAKEKISSNKNIIILDVRTKKEYRKEHIPNSVLIPLNILDREVENKIPNKDSTIFVYCRTGNRSKSASNILIKKGYMNVYDLGGIEKWPYKTVIK</sequence>
<evidence type="ECO:0000313" key="3">
    <source>
        <dbReference type="EMBL" id="OFI06977.1"/>
    </source>
</evidence>
<keyword evidence="1" id="KW-0472">Membrane</keyword>
<dbReference type="GO" id="GO:0004792">
    <property type="term" value="F:thiosulfate-cyanide sulfurtransferase activity"/>
    <property type="evidence" value="ECO:0007669"/>
    <property type="project" value="UniProtKB-EC"/>
</dbReference>
<dbReference type="Proteomes" id="UP000175744">
    <property type="component" value="Unassembled WGS sequence"/>
</dbReference>
<protein>
    <submittedName>
        <fullName evidence="3">Thiosulfate sulfurtransferase PspE</fullName>
        <ecNumber evidence="3">2.8.1.1</ecNumber>
    </submittedName>
</protein>
<dbReference type="EMBL" id="LZFO01000006">
    <property type="protein sequence ID" value="OFI06977.1"/>
    <property type="molecule type" value="Genomic_DNA"/>
</dbReference>
<dbReference type="RefSeq" id="WP_070109527.1">
    <property type="nucleotide sequence ID" value="NZ_LZFO01000006.1"/>
</dbReference>
<keyword evidence="1" id="KW-0812">Transmembrane</keyword>
<keyword evidence="4" id="KW-1185">Reference proteome</keyword>
<dbReference type="CDD" id="cd00158">
    <property type="entry name" value="RHOD"/>
    <property type="match status" value="1"/>
</dbReference>
<dbReference type="InterPro" id="IPR036873">
    <property type="entry name" value="Rhodanese-like_dom_sf"/>
</dbReference>
<dbReference type="EC" id="2.8.1.1" evidence="3"/>
<dbReference type="Gene3D" id="3.40.250.10">
    <property type="entry name" value="Rhodanese-like domain"/>
    <property type="match status" value="1"/>
</dbReference>
<keyword evidence="1" id="KW-1133">Transmembrane helix</keyword>
<dbReference type="InterPro" id="IPR001763">
    <property type="entry name" value="Rhodanese-like_dom"/>
</dbReference>
<feature type="transmembrane region" description="Helical" evidence="1">
    <location>
        <begin position="6"/>
        <end position="23"/>
    </location>
</feature>
<dbReference type="PROSITE" id="PS50206">
    <property type="entry name" value="RHODANESE_3"/>
    <property type="match status" value="1"/>
</dbReference>
<dbReference type="SUPFAM" id="SSF52821">
    <property type="entry name" value="Rhodanese/Cell cycle control phosphatase"/>
    <property type="match status" value="1"/>
</dbReference>
<reference evidence="3 4" key="1">
    <citation type="submission" date="2016-06" db="EMBL/GenBank/DDBJ databases">
        <title>Genome sequence of Clostridium acetireducens DSM 10703.</title>
        <authorList>
            <person name="Poehlein A."/>
            <person name="Fluechter S."/>
            <person name="Duerre P."/>
            <person name="Daniel R."/>
        </authorList>
    </citation>
    <scope>NUCLEOTIDE SEQUENCE [LARGE SCALE GENOMIC DNA]</scope>
    <source>
        <strain evidence="3 4">DSM 10703</strain>
    </source>
</reference>
<evidence type="ECO:0000259" key="2">
    <source>
        <dbReference type="PROSITE" id="PS50206"/>
    </source>
</evidence>
<dbReference type="AlphaFoldDB" id="A0A1E8F0L0"/>
<name>A0A1E8F0L0_9CLOT</name>
<dbReference type="SMART" id="SM00450">
    <property type="entry name" value="RHOD"/>
    <property type="match status" value="1"/>
</dbReference>
<organism evidence="3 4">
    <name type="scientific">Clostridium acetireducens DSM 10703</name>
    <dbReference type="NCBI Taxonomy" id="1121290"/>
    <lineage>
        <taxon>Bacteria</taxon>
        <taxon>Bacillati</taxon>
        <taxon>Bacillota</taxon>
        <taxon>Clostridia</taxon>
        <taxon>Eubacteriales</taxon>
        <taxon>Clostridiaceae</taxon>
        <taxon>Clostridium</taxon>
    </lineage>
</organism>
<dbReference type="PANTHER" id="PTHR43031:SF1">
    <property type="entry name" value="PYRIDINE NUCLEOTIDE-DISULPHIDE OXIDOREDUCTASE"/>
    <property type="match status" value="1"/>
</dbReference>
<comment type="caution">
    <text evidence="3">The sequence shown here is derived from an EMBL/GenBank/DDBJ whole genome shotgun (WGS) entry which is preliminary data.</text>
</comment>
<dbReference type="InterPro" id="IPR050229">
    <property type="entry name" value="GlpE_sulfurtransferase"/>
</dbReference>
<dbReference type="STRING" id="1121290.CLAOCE_05630"/>
<feature type="domain" description="Rhodanese" evidence="2">
    <location>
        <begin position="54"/>
        <end position="140"/>
    </location>
</feature>